<feature type="domain" description="Glycosyltransferase subfamily 4-like N-terminal" evidence="2">
    <location>
        <begin position="5"/>
        <end position="149"/>
    </location>
</feature>
<dbReference type="Pfam" id="PF00534">
    <property type="entry name" value="Glycos_transf_1"/>
    <property type="match status" value="1"/>
</dbReference>
<dbReference type="Gene3D" id="3.40.50.2000">
    <property type="entry name" value="Glycogen Phosphorylase B"/>
    <property type="match status" value="2"/>
</dbReference>
<dbReference type="InterPro" id="IPR028098">
    <property type="entry name" value="Glyco_trans_4-like_N"/>
</dbReference>
<dbReference type="PANTHER" id="PTHR12526">
    <property type="entry name" value="GLYCOSYLTRANSFERASE"/>
    <property type="match status" value="1"/>
</dbReference>
<dbReference type="CDD" id="cd03808">
    <property type="entry name" value="GT4_CapM-like"/>
    <property type="match status" value="1"/>
</dbReference>
<feature type="domain" description="Glycosyl transferase family 1" evidence="1">
    <location>
        <begin position="189"/>
        <end position="348"/>
    </location>
</feature>
<evidence type="ECO:0000313" key="3">
    <source>
        <dbReference type="EMBL" id="MCX2980380.1"/>
    </source>
</evidence>
<dbReference type="Pfam" id="PF13477">
    <property type="entry name" value="Glyco_trans_4_2"/>
    <property type="match status" value="1"/>
</dbReference>
<dbReference type="InterPro" id="IPR001296">
    <property type="entry name" value="Glyco_trans_1"/>
</dbReference>
<comment type="caution">
    <text evidence="3">The sequence shown here is derived from an EMBL/GenBank/DDBJ whole genome shotgun (WGS) entry which is preliminary data.</text>
</comment>
<dbReference type="SUPFAM" id="SSF53756">
    <property type="entry name" value="UDP-Glycosyltransferase/glycogen phosphorylase"/>
    <property type="match status" value="1"/>
</dbReference>
<dbReference type="PANTHER" id="PTHR12526:SF638">
    <property type="entry name" value="SPORE COAT PROTEIN SA"/>
    <property type="match status" value="1"/>
</dbReference>
<name>A0ABT3TDJ1_9GAMM</name>
<gene>
    <name evidence="3" type="ORF">EYC98_05780</name>
</gene>
<evidence type="ECO:0000259" key="2">
    <source>
        <dbReference type="Pfam" id="PF13477"/>
    </source>
</evidence>
<reference evidence="3" key="1">
    <citation type="submission" date="2019-02" db="EMBL/GenBank/DDBJ databases">
        <authorList>
            <person name="Li S.-H."/>
        </authorList>
    </citation>
    <scope>NUCLEOTIDE SEQUENCE</scope>
    <source>
        <strain evidence="3">IMCC14734</strain>
    </source>
</reference>
<dbReference type="Proteomes" id="UP001143362">
    <property type="component" value="Unassembled WGS sequence"/>
</dbReference>
<proteinExistence type="predicted"/>
<dbReference type="EMBL" id="SHNN01000001">
    <property type="protein sequence ID" value="MCX2980380.1"/>
    <property type="molecule type" value="Genomic_DNA"/>
</dbReference>
<evidence type="ECO:0000313" key="4">
    <source>
        <dbReference type="Proteomes" id="UP001143362"/>
    </source>
</evidence>
<dbReference type="RefSeq" id="WP_279244356.1">
    <property type="nucleotide sequence ID" value="NZ_SHNN01000001.1"/>
</dbReference>
<keyword evidence="4" id="KW-1185">Reference proteome</keyword>
<evidence type="ECO:0000259" key="1">
    <source>
        <dbReference type="Pfam" id="PF00534"/>
    </source>
</evidence>
<protein>
    <submittedName>
        <fullName evidence="3">Glycosyltransferase family 1 protein</fullName>
    </submittedName>
</protein>
<organism evidence="3 4">
    <name type="scientific">Candidatus Litorirhabdus singularis</name>
    <dbReference type="NCBI Taxonomy" id="2518993"/>
    <lineage>
        <taxon>Bacteria</taxon>
        <taxon>Pseudomonadati</taxon>
        <taxon>Pseudomonadota</taxon>
        <taxon>Gammaproteobacteria</taxon>
        <taxon>Cellvibrionales</taxon>
        <taxon>Halieaceae</taxon>
        <taxon>Candidatus Litorirhabdus</taxon>
    </lineage>
</organism>
<sequence length="378" mass="42075">MKPCIVLCANTSWYLYNYRQATIAALQQQGYQVICVAPSDAYSQRLQEATGADYHELKMDNQGSHPLSDALLMLRLWRLYRKLRPSVVLHFTIKNNLYGTLAASLLGIPAVNNVSGLGTAFMHAGITQQIVRLLYRVSQPRAFAVFCQNSEDHDFLIREDLVPAQKLRRIPGSGVDIERFSPRPISKPEARPFRFLFLGRMLKDKGVYELIEAFTRLQQSQPAELWLVGFSDAANNSAIGAQQLKQWDSLPGITWFDATDQPEEFLAQSDCLVLPSYREGLPRSLLEAGAMQIPVIACNVPGSRQVVEHGRTGLLCAPADSDSLHQALLEMSTTDANQRQQMGIAARQHVAENYSQQLVVTEYLAAITAALAEDNQAI</sequence>
<accession>A0ABT3TDJ1</accession>